<dbReference type="EMBL" id="BPLR01020514">
    <property type="protein sequence ID" value="GIX79619.1"/>
    <property type="molecule type" value="Genomic_DNA"/>
</dbReference>
<evidence type="ECO:0000313" key="1">
    <source>
        <dbReference type="EMBL" id="GIX79619.1"/>
    </source>
</evidence>
<evidence type="ECO:0000313" key="2">
    <source>
        <dbReference type="Proteomes" id="UP001054945"/>
    </source>
</evidence>
<sequence>MHILYLYSIFFHVGGPRINLSTKSTSIPRKAHQWRMKGIVFKLINPKAIAEPGGRYTQAASVAAVKRKDIVSEIHNLFSPPPEISETQKAGKFRKRVIKVRRGFQLQLSYLRMSCLSSERKERKKRKKRKSSCCKSALPLTFQTFIDSDGCERRGITVRNMPSCFFSKS</sequence>
<reference evidence="1 2" key="1">
    <citation type="submission" date="2021-06" db="EMBL/GenBank/DDBJ databases">
        <title>Caerostris extrusa draft genome.</title>
        <authorList>
            <person name="Kono N."/>
            <person name="Arakawa K."/>
        </authorList>
    </citation>
    <scope>NUCLEOTIDE SEQUENCE [LARGE SCALE GENOMIC DNA]</scope>
</reference>
<accession>A0AAV4N878</accession>
<name>A0AAV4N878_CAEEX</name>
<dbReference type="Proteomes" id="UP001054945">
    <property type="component" value="Unassembled WGS sequence"/>
</dbReference>
<comment type="caution">
    <text evidence="1">The sequence shown here is derived from an EMBL/GenBank/DDBJ whole genome shotgun (WGS) entry which is preliminary data.</text>
</comment>
<organism evidence="1 2">
    <name type="scientific">Caerostris extrusa</name>
    <name type="common">Bark spider</name>
    <name type="synonym">Caerostris bankana</name>
    <dbReference type="NCBI Taxonomy" id="172846"/>
    <lineage>
        <taxon>Eukaryota</taxon>
        <taxon>Metazoa</taxon>
        <taxon>Ecdysozoa</taxon>
        <taxon>Arthropoda</taxon>
        <taxon>Chelicerata</taxon>
        <taxon>Arachnida</taxon>
        <taxon>Araneae</taxon>
        <taxon>Araneomorphae</taxon>
        <taxon>Entelegynae</taxon>
        <taxon>Araneoidea</taxon>
        <taxon>Araneidae</taxon>
        <taxon>Caerostris</taxon>
    </lineage>
</organism>
<gene>
    <name evidence="1" type="ORF">CEXT_660171</name>
</gene>
<protein>
    <submittedName>
        <fullName evidence="1">Uncharacterized protein</fullName>
    </submittedName>
</protein>
<dbReference type="AlphaFoldDB" id="A0AAV4N878"/>
<keyword evidence="2" id="KW-1185">Reference proteome</keyword>
<proteinExistence type="predicted"/>